<dbReference type="OrthoDB" id="680331at2"/>
<sequence>MNRSFLAVLFSLSFTTAFSQTNTFPSSGNVGIGTDQPGAKLEIKGAPYWTSHHWGKAIKLNTGNAIQFTSDGGNFGIGATNPGGLFFFTTTAEDTSQPANHLMTIIANGNIGIGTITPDSKLAVNGNIRAREIKVENGNWPDYVFARSYQLPGLAETEKFIKENGHLEGIPSASEVKANGIDLGEMNALLLRKIEELTLHMIEMQKSNELQNTKNEKEIAFLKSKIK</sequence>
<evidence type="ECO:0000313" key="2">
    <source>
        <dbReference type="EMBL" id="SDO38940.1"/>
    </source>
</evidence>
<organism evidence="2 3">
    <name type="scientific">Pedobacter steynii</name>
    <dbReference type="NCBI Taxonomy" id="430522"/>
    <lineage>
        <taxon>Bacteria</taxon>
        <taxon>Pseudomonadati</taxon>
        <taxon>Bacteroidota</taxon>
        <taxon>Sphingobacteriia</taxon>
        <taxon>Sphingobacteriales</taxon>
        <taxon>Sphingobacteriaceae</taxon>
        <taxon>Pedobacter</taxon>
    </lineage>
</organism>
<dbReference type="Proteomes" id="UP000183200">
    <property type="component" value="Unassembled WGS sequence"/>
</dbReference>
<accession>A0A1H0J632</accession>
<keyword evidence="3" id="KW-1185">Reference proteome</keyword>
<name>A0A1H0J632_9SPHI</name>
<keyword evidence="1" id="KW-0732">Signal</keyword>
<feature type="chain" id="PRO_5010183378" evidence="1">
    <location>
        <begin position="20"/>
        <end position="227"/>
    </location>
</feature>
<evidence type="ECO:0000256" key="1">
    <source>
        <dbReference type="SAM" id="SignalP"/>
    </source>
</evidence>
<reference evidence="3" key="1">
    <citation type="submission" date="2016-10" db="EMBL/GenBank/DDBJ databases">
        <authorList>
            <person name="Varghese N."/>
            <person name="Submissions S."/>
        </authorList>
    </citation>
    <scope>NUCLEOTIDE SEQUENCE [LARGE SCALE GENOMIC DNA]</scope>
    <source>
        <strain evidence="3">DSM 19110</strain>
    </source>
</reference>
<dbReference type="EMBL" id="FNGY01000014">
    <property type="protein sequence ID" value="SDO38940.1"/>
    <property type="molecule type" value="Genomic_DNA"/>
</dbReference>
<feature type="signal peptide" evidence="1">
    <location>
        <begin position="1"/>
        <end position="19"/>
    </location>
</feature>
<gene>
    <name evidence="2" type="ORF">SAMN05421820_11486</name>
</gene>
<dbReference type="AlphaFoldDB" id="A0A1H0J632"/>
<dbReference type="RefSeq" id="WP_074612492.1">
    <property type="nucleotide sequence ID" value="NZ_FNGY01000014.1"/>
</dbReference>
<proteinExistence type="predicted"/>
<protein>
    <submittedName>
        <fullName evidence="2">Uncharacterized protein</fullName>
    </submittedName>
</protein>
<evidence type="ECO:0000313" key="3">
    <source>
        <dbReference type="Proteomes" id="UP000183200"/>
    </source>
</evidence>